<dbReference type="EMBL" id="KZ987734">
    <property type="protein sequence ID" value="RKP15415.1"/>
    <property type="molecule type" value="Genomic_DNA"/>
</dbReference>
<sequence length="498" mass="56283">MLLTQSHRAVVGGACRALGKRVLLSQSRLGLPTSQPRRDTDNPSPAPSTPNIFSKYSGQVPTASDEYPRLDATATAKLTSPPRSCSMLVRDHVHDALYNPHYGYFSKQALIFSPSPYVFGTIRSTAHFQDLLAADYAQLEEELGEVDDVARQLWHTPTELFQPWYGYALAKYVLTEYKLHTYPTHDLHLYEMGGGNGTLALNILDWLRENDPYVYARTRYTIIEISPQLAARQRANNRSRPQAEQHACLSTIEEDVLQWKQPVPDPCFFLAMEVIDNFAHDIVRFDTTTGEPVQSVILTDSEGEYEEVYEPVTDPLITRYLRLRSQSRQSMRTGGSGGSHSWSTSPITTALHRLRSHLPYAPNLSTPEHIPTGSLRFLDTLSRHFPAHRLILSDFSSLPDAVPGVDAPVVQTRYKGTMVPCSTYLVQPGYFDIFYPTNFPLLADIYGRICRTEQPDGKVKVLSHADFLERWGDTRKTQVRSGENIMLDHYENCQFLLS</sequence>
<dbReference type="AlphaFoldDB" id="A0A4P9Y8Q6"/>
<evidence type="ECO:0000256" key="4">
    <source>
        <dbReference type="ARBA" id="ARBA00022679"/>
    </source>
</evidence>
<comment type="catalytic activity">
    <reaction evidence="6 7">
        <text>L-arginyl-[protein] + 2 S-adenosyl-L-methionine = N(omega),N(omega)'-dimethyl-L-arginyl-[protein] + 2 S-adenosyl-L-homocysteine + 2 H(+)</text>
        <dbReference type="Rhea" id="RHEA:48108"/>
        <dbReference type="Rhea" id="RHEA-COMP:10532"/>
        <dbReference type="Rhea" id="RHEA-COMP:11992"/>
        <dbReference type="ChEBI" id="CHEBI:15378"/>
        <dbReference type="ChEBI" id="CHEBI:29965"/>
        <dbReference type="ChEBI" id="CHEBI:57856"/>
        <dbReference type="ChEBI" id="CHEBI:59789"/>
        <dbReference type="ChEBI" id="CHEBI:88221"/>
        <dbReference type="EC" id="2.1.1.320"/>
    </reaction>
</comment>
<comment type="subcellular location">
    <subcellularLocation>
        <location evidence="1 7">Mitochondrion</location>
    </subcellularLocation>
</comment>
<evidence type="ECO:0000256" key="7">
    <source>
        <dbReference type="RuleBase" id="RU364114"/>
    </source>
</evidence>
<evidence type="ECO:0000256" key="3">
    <source>
        <dbReference type="ARBA" id="ARBA00022603"/>
    </source>
</evidence>
<dbReference type="InterPro" id="IPR003788">
    <property type="entry name" value="NDUFAF7"/>
</dbReference>
<feature type="region of interest" description="Disordered" evidence="8">
    <location>
        <begin position="28"/>
        <end position="65"/>
    </location>
</feature>
<dbReference type="GO" id="GO:0005739">
    <property type="term" value="C:mitochondrion"/>
    <property type="evidence" value="ECO:0007669"/>
    <property type="project" value="UniProtKB-SubCell"/>
</dbReference>
<dbReference type="SUPFAM" id="SSF53335">
    <property type="entry name" value="S-adenosyl-L-methionine-dependent methyltransferases"/>
    <property type="match status" value="1"/>
</dbReference>
<evidence type="ECO:0000256" key="2">
    <source>
        <dbReference type="ARBA" id="ARBA00005891"/>
    </source>
</evidence>
<protein>
    <recommendedName>
        <fullName evidence="7">Protein arginine methyltransferase NDUFAF7</fullName>
        <ecNumber evidence="7">2.1.1.320</ecNumber>
    </recommendedName>
</protein>
<dbReference type="PANTHER" id="PTHR12049:SF5">
    <property type="entry name" value="PROTEIN ARGININE METHYLTRANSFERASE NDUFAF7 HOMOLOG, MITOCHONDRIAL"/>
    <property type="match status" value="1"/>
</dbReference>
<dbReference type="Proteomes" id="UP000267251">
    <property type="component" value="Unassembled WGS sequence"/>
</dbReference>
<dbReference type="OrthoDB" id="17415at2759"/>
<proteinExistence type="inferred from homology"/>
<keyword evidence="10" id="KW-1185">Reference proteome</keyword>
<evidence type="ECO:0000256" key="1">
    <source>
        <dbReference type="ARBA" id="ARBA00004173"/>
    </source>
</evidence>
<keyword evidence="5 7" id="KW-0496">Mitochondrion</keyword>
<evidence type="ECO:0000256" key="6">
    <source>
        <dbReference type="ARBA" id="ARBA00048612"/>
    </source>
</evidence>
<evidence type="ECO:0000256" key="8">
    <source>
        <dbReference type="SAM" id="MobiDB-lite"/>
    </source>
</evidence>
<keyword evidence="3 7" id="KW-0489">Methyltransferase</keyword>
<gene>
    <name evidence="9" type="ORF">BJ684DRAFT_22273</name>
</gene>
<dbReference type="Pfam" id="PF02636">
    <property type="entry name" value="Methyltransf_28"/>
    <property type="match status" value="1"/>
</dbReference>
<keyword evidence="4 7" id="KW-0808">Transferase</keyword>
<comment type="similarity">
    <text evidence="2 7">Belongs to the NDUFAF7 family.</text>
</comment>
<dbReference type="InterPro" id="IPR029063">
    <property type="entry name" value="SAM-dependent_MTases_sf"/>
</dbReference>
<dbReference type="GO" id="GO:0035243">
    <property type="term" value="F:protein-arginine omega-N symmetric methyltransferase activity"/>
    <property type="evidence" value="ECO:0007669"/>
    <property type="project" value="UniProtKB-EC"/>
</dbReference>
<dbReference type="InterPro" id="IPR038375">
    <property type="entry name" value="NDUFAF7_sf"/>
</dbReference>
<dbReference type="EC" id="2.1.1.320" evidence="7"/>
<evidence type="ECO:0000313" key="9">
    <source>
        <dbReference type="EMBL" id="RKP15415.1"/>
    </source>
</evidence>
<feature type="compositionally biased region" description="Polar residues" evidence="8">
    <location>
        <begin position="49"/>
        <end position="62"/>
    </location>
</feature>
<comment type="function">
    <text evidence="7">Arginine methyltransferase involved in the assembly or stability of mitochondrial NADH:ubiquinone oxidoreductase complex (complex I).</text>
</comment>
<evidence type="ECO:0000256" key="5">
    <source>
        <dbReference type="ARBA" id="ARBA00023128"/>
    </source>
</evidence>
<name>A0A4P9Y8Q6_9FUNG</name>
<evidence type="ECO:0000313" key="10">
    <source>
        <dbReference type="Proteomes" id="UP000267251"/>
    </source>
</evidence>
<dbReference type="Gene3D" id="3.40.50.12710">
    <property type="match status" value="1"/>
</dbReference>
<dbReference type="PANTHER" id="PTHR12049">
    <property type="entry name" value="PROTEIN ARGININE METHYLTRANSFERASE NDUFAF7, MITOCHONDRIAL"/>
    <property type="match status" value="1"/>
</dbReference>
<reference evidence="10" key="1">
    <citation type="journal article" date="2018" name="Nat. Microbiol.">
        <title>Leveraging single-cell genomics to expand the fungal tree of life.</title>
        <authorList>
            <person name="Ahrendt S.R."/>
            <person name="Quandt C.A."/>
            <person name="Ciobanu D."/>
            <person name="Clum A."/>
            <person name="Salamov A."/>
            <person name="Andreopoulos B."/>
            <person name="Cheng J.F."/>
            <person name="Woyke T."/>
            <person name="Pelin A."/>
            <person name="Henrissat B."/>
            <person name="Reynolds N.K."/>
            <person name="Benny G.L."/>
            <person name="Smith M.E."/>
            <person name="James T.Y."/>
            <person name="Grigoriev I.V."/>
        </authorList>
    </citation>
    <scope>NUCLEOTIDE SEQUENCE [LARGE SCALE GENOMIC DNA]</scope>
</reference>
<dbReference type="GO" id="GO:0032259">
    <property type="term" value="P:methylation"/>
    <property type="evidence" value="ECO:0007669"/>
    <property type="project" value="UniProtKB-KW"/>
</dbReference>
<accession>A0A4P9Y8Q6</accession>
<organism evidence="9 10">
    <name type="scientific">Piptocephalis cylindrospora</name>
    <dbReference type="NCBI Taxonomy" id="1907219"/>
    <lineage>
        <taxon>Eukaryota</taxon>
        <taxon>Fungi</taxon>
        <taxon>Fungi incertae sedis</taxon>
        <taxon>Zoopagomycota</taxon>
        <taxon>Zoopagomycotina</taxon>
        <taxon>Zoopagomycetes</taxon>
        <taxon>Zoopagales</taxon>
        <taxon>Piptocephalidaceae</taxon>
        <taxon>Piptocephalis</taxon>
    </lineage>
</organism>